<evidence type="ECO:0000256" key="1">
    <source>
        <dbReference type="SAM" id="Phobius"/>
    </source>
</evidence>
<proteinExistence type="predicted"/>
<dbReference type="KEGG" id="hse:Hsero_2292"/>
<protein>
    <recommendedName>
        <fullName evidence="4">Transmembrane protein</fullName>
    </recommendedName>
</protein>
<dbReference type="Proteomes" id="UP000000329">
    <property type="component" value="Chromosome"/>
</dbReference>
<dbReference type="HOGENOM" id="CLU_2342914_0_0_4"/>
<keyword evidence="3" id="KW-1185">Reference proteome</keyword>
<dbReference type="RefSeq" id="WP_013234270.1">
    <property type="nucleotide sequence ID" value="NC_014323.1"/>
</dbReference>
<dbReference type="EMBL" id="CP002039">
    <property type="protein sequence ID" value="ADJ63791.1"/>
    <property type="molecule type" value="Genomic_DNA"/>
</dbReference>
<evidence type="ECO:0000313" key="2">
    <source>
        <dbReference type="EMBL" id="ADJ63791.1"/>
    </source>
</evidence>
<keyword evidence="1" id="KW-1133">Transmembrane helix</keyword>
<dbReference type="AlphaFoldDB" id="D8IUC9"/>
<organism evidence="2 3">
    <name type="scientific">Herbaspirillum seropedicae (strain SmR1)</name>
    <dbReference type="NCBI Taxonomy" id="757424"/>
    <lineage>
        <taxon>Bacteria</taxon>
        <taxon>Pseudomonadati</taxon>
        <taxon>Pseudomonadota</taxon>
        <taxon>Betaproteobacteria</taxon>
        <taxon>Burkholderiales</taxon>
        <taxon>Oxalobacteraceae</taxon>
        <taxon>Herbaspirillum</taxon>
    </lineage>
</organism>
<reference evidence="2 3" key="1">
    <citation type="submission" date="2010-04" db="EMBL/GenBank/DDBJ databases">
        <title>The genome of Herbaspirillum seropedicae SmR1, an endophytic, nitrogen-fixing, plant-growth promoting beta-Proteobacteria.</title>
        <authorList>
            <person name="Pedrosa F.O."/>
            <person name="Monteiro R.A."/>
            <person name="Wassem R."/>
            <person name="Cruz L.M."/>
            <person name="Ayub R.A."/>
            <person name="Colauto N.B."/>
            <person name="Fernandez M.A."/>
            <person name="Fungaro M.H.P."/>
            <person name="Grisard E.C."/>
            <person name="Hungria M."/>
            <person name="Madeira H.M.F."/>
            <person name="Nodari R.O."/>
            <person name="Osaku C.A."/>
            <person name="Petzl-Erler M.L."/>
            <person name="Terenzi H."/>
            <person name="Vieira L.G.E."/>
            <person name="Almeida M.I.M."/>
            <person name="Alves L.R."/>
            <person name="Arantes O.M.N."/>
            <person name="Balsanelli E."/>
            <person name="Barcellos F.G."/>
            <person name="Baura V.A."/>
            <person name="Binde D.R."/>
            <person name="Campo R.J."/>
            <person name="Chubatsu L.S."/>
            <person name="Chueire L.M.O."/>
            <person name="Ciferri R.R."/>
            <person name="Correa L.C."/>
            <person name="da Conceicao Silva J.L."/>
            <person name="Dabul A.N.G."/>
            <person name="Dambros B.P."/>
            <person name="Faoro H."/>
            <person name="Favetti A."/>
            <person name="Friedermann G."/>
            <person name="Furlaneto M.C."/>
            <person name="Gasques L.S."/>
            <person name="Gimenes C.C.T."/>
            <person name="Gioppo N.M.R."/>
            <person name="Glienke-Blanco C."/>
            <person name="Godoy L.P."/>
            <person name="Guerra M.P."/>
            <person name="Karp S."/>
            <person name="Kava-Cordeiro V."/>
            <person name="Margarido V.P."/>
            <person name="Mathioni S.M."/>
            <person name="Menck-Soares M.A."/>
            <person name="Murace N.K."/>
            <person name="Nicolas M.F."/>
            <person name="Oliveira C.E.C."/>
            <person name="Pagnan N.A.B."/>
            <person name="Pamphile J.A."/>
            <person name="Patussi E.V."/>
            <person name="Pereira L.F.P."/>
            <person name="Pereira-Ferrari L."/>
            <person name="Pinto F.G.S."/>
            <person name="Precoma C."/>
            <person name="Prioli A.J."/>
            <person name="Prioli S.M.A.P."/>
            <person name="Raittz R.T."/>
            <person name="Ramos H.J.O."/>
            <person name="Ribeiro E.M.S.F."/>
            <person name="Rigo L.U."/>
            <person name="Rocha C.L.M.S.C."/>
            <person name="Rocha S.N."/>
            <person name="Santos K."/>
            <person name="Satori D."/>
            <person name="Silva A.G."/>
            <person name="Simao R.C.G."/>
            <person name="Soares M.A.M."/>
            <person name="Souza E.M."/>
            <person name="Steffens M.B.R."/>
            <person name="Steindel M."/>
            <person name="Tadra-Sfeir M.Z."/>
            <person name="Takahashi E.K."/>
            <person name="Torres R.A."/>
            <person name="Valle J.S."/>
            <person name="Vernal J.I."/>
            <person name="Vilas-Boas L.A."/>
            <person name="Watanabe M.A.E."/>
            <person name="Weiss V.A."/>
            <person name="Yates M.A."/>
            <person name="Souza E.M."/>
        </authorList>
    </citation>
    <scope>NUCLEOTIDE SEQUENCE [LARGE SCALE GENOMIC DNA]</scope>
    <source>
        <strain evidence="2 3">SmR1</strain>
    </source>
</reference>
<gene>
    <name evidence="2" type="ordered locus">Hsero_2292</name>
</gene>
<feature type="transmembrane region" description="Helical" evidence="1">
    <location>
        <begin position="71"/>
        <end position="90"/>
    </location>
</feature>
<name>D8IUC9_HERSS</name>
<accession>D8IUC9</accession>
<keyword evidence="1" id="KW-0472">Membrane</keyword>
<sequence>MGSQVNADAARMAVRLDGRGSSTCSMSGMLPAGIFIPGDDKLREYQRSSQKDEETSMKFIELLMAYGGQALVWYAMYVLVGSCAFGAYVWRRTGVGH</sequence>
<keyword evidence="1" id="KW-0812">Transmembrane</keyword>
<evidence type="ECO:0008006" key="4">
    <source>
        <dbReference type="Google" id="ProtNLM"/>
    </source>
</evidence>
<evidence type="ECO:0000313" key="3">
    <source>
        <dbReference type="Proteomes" id="UP000000329"/>
    </source>
</evidence>
<dbReference type="GeneID" id="29393665"/>